<dbReference type="AlphaFoldDB" id="A0A834LX66"/>
<evidence type="ECO:0000313" key="2">
    <source>
        <dbReference type="Proteomes" id="UP000625711"/>
    </source>
</evidence>
<dbReference type="Proteomes" id="UP000625711">
    <property type="component" value="Unassembled WGS sequence"/>
</dbReference>
<name>A0A834LX66_RHYFE</name>
<organism evidence="1 2">
    <name type="scientific">Rhynchophorus ferrugineus</name>
    <name type="common">Red palm weevil</name>
    <name type="synonym">Curculio ferrugineus</name>
    <dbReference type="NCBI Taxonomy" id="354439"/>
    <lineage>
        <taxon>Eukaryota</taxon>
        <taxon>Metazoa</taxon>
        <taxon>Ecdysozoa</taxon>
        <taxon>Arthropoda</taxon>
        <taxon>Hexapoda</taxon>
        <taxon>Insecta</taxon>
        <taxon>Pterygota</taxon>
        <taxon>Neoptera</taxon>
        <taxon>Endopterygota</taxon>
        <taxon>Coleoptera</taxon>
        <taxon>Polyphaga</taxon>
        <taxon>Cucujiformia</taxon>
        <taxon>Curculionidae</taxon>
        <taxon>Dryophthorinae</taxon>
        <taxon>Rhynchophorus</taxon>
    </lineage>
</organism>
<keyword evidence="2" id="KW-1185">Reference proteome</keyword>
<gene>
    <name evidence="1" type="ORF">GWI33_002693</name>
</gene>
<evidence type="ECO:0000313" key="1">
    <source>
        <dbReference type="EMBL" id="KAF7263366.1"/>
    </source>
</evidence>
<dbReference type="EMBL" id="JAACXV010021998">
    <property type="protein sequence ID" value="KAF7263366.1"/>
    <property type="molecule type" value="Genomic_DNA"/>
</dbReference>
<comment type="caution">
    <text evidence="1">The sequence shown here is derived from an EMBL/GenBank/DDBJ whole genome shotgun (WGS) entry which is preliminary data.</text>
</comment>
<proteinExistence type="predicted"/>
<sequence>MLVVSDCVRCPEKNYLSTASISVDPYDPAAIGNHPTITASIIKHFPSNGDHSPKKNRFPALSARFITGFRSPWSRRRRRRCCSFHGSHRISDSKESVRSLVQKYLGRNVAPSSKARRLFSKSPTDYPDTKEINWKRSLLPLVLYSSAPAGIGRC</sequence>
<protein>
    <submittedName>
        <fullName evidence="1">Uncharacterized protein</fullName>
    </submittedName>
</protein>
<accession>A0A834LX66</accession>
<reference evidence="1" key="1">
    <citation type="submission" date="2020-08" db="EMBL/GenBank/DDBJ databases">
        <title>Genome sequencing and assembly of the red palm weevil Rhynchophorus ferrugineus.</title>
        <authorList>
            <person name="Dias G.B."/>
            <person name="Bergman C.M."/>
            <person name="Manee M."/>
        </authorList>
    </citation>
    <scope>NUCLEOTIDE SEQUENCE</scope>
    <source>
        <strain evidence="1">AA-2017</strain>
        <tissue evidence="1">Whole larva</tissue>
    </source>
</reference>